<feature type="domain" description="CXXC-type" evidence="21">
    <location>
        <begin position="482"/>
        <end position="528"/>
    </location>
</feature>
<evidence type="ECO:0000256" key="16">
    <source>
        <dbReference type="ARBA" id="ARBA00023242"/>
    </source>
</evidence>
<evidence type="ECO:0000256" key="17">
    <source>
        <dbReference type="ARBA" id="ARBA00047915"/>
    </source>
</evidence>
<dbReference type="Pfam" id="PF25372">
    <property type="entry name" value="DUF7885"/>
    <property type="match status" value="1"/>
</dbReference>
<keyword evidence="10" id="KW-0223">Dioxygenase</keyword>
<dbReference type="InterPro" id="IPR006553">
    <property type="entry name" value="Leu-rich_rpt_Cys-con_subtyp"/>
</dbReference>
<evidence type="ECO:0000256" key="8">
    <source>
        <dbReference type="ARBA" id="ARBA00022833"/>
    </source>
</evidence>
<dbReference type="InterPro" id="IPR019787">
    <property type="entry name" value="Znf_PHD-finger"/>
</dbReference>
<dbReference type="Gene3D" id="1.20.58.1360">
    <property type="match status" value="1"/>
</dbReference>
<feature type="compositionally biased region" description="Low complexity" evidence="19">
    <location>
        <begin position="706"/>
        <end position="727"/>
    </location>
</feature>
<name>A0ABD2W5F2_9HYME</name>
<dbReference type="InterPro" id="IPR011011">
    <property type="entry name" value="Znf_FYVE_PHD"/>
</dbReference>
<evidence type="ECO:0000256" key="12">
    <source>
        <dbReference type="ARBA" id="ARBA00023004"/>
    </source>
</evidence>
<dbReference type="InterPro" id="IPR002857">
    <property type="entry name" value="Znf_CXXC"/>
</dbReference>
<evidence type="ECO:0000256" key="7">
    <source>
        <dbReference type="ARBA" id="ARBA00022771"/>
    </source>
</evidence>
<dbReference type="InterPro" id="IPR013083">
    <property type="entry name" value="Znf_RING/FYVE/PHD"/>
</dbReference>
<sequence length="993" mass="112826">MADSGKMQGIDTSAANATMNNQPVKRRLRERTKKFYTDDWAFGDEELEGRRGFLVEEKIESDKYNLKNFNGLYREMTGEELTVSYFQKHGFGIPLLIKDKAGLGIRVPSSNFNVHDVRTCVGSRRLLDVMDVNTQKNEEMTMKEWQKYYEEEERTRLLNVISLEFSHTKLENYVQSPTIVRQVDWVSSVWPKHLKEQQVEATNLLEDMMYPKVQKYCLMSVKGCYTDFHVDFGGTSVWYHILKGAKIFWLIPPTEKNLARYQQWVLSGKQSDVFFGDMVDKCGRITLSAGMTMFIPTGWIHAVYTPADSLVFGGNFLHSYGIDKQLKIAQVEEATKVPHKFRYPFFTEMLWYVLERYVHVLLGRSHLDISEDQSHHLTPKHTKHVHLTSMELHGLKSIVMYLHALPSTKKNVPELIKDPIALIHDVRCLVEQHRHDSPDEAVTGLPVLPPPPILTSVEREKLGMGRPRKYPRSSGEHKSTGPRRRRTRCKKCEACTRADCAECVYCLDMVKFGGSGRAKQTCMMRQCLRPMLPVTASCKFCGLDGWGQTPAPLMGKQAPTAESNLMECSICYEIVHPDCTGKDVQNMSISDDIPNSWECPTCCESGRNLESKQRAPKGRPRKSNASPSSSRNSPVESEPSNKIQKLMSNEDDKNGQEISDEEPKMDYQNELANNHTEKTNKHNNTSPINSNSHNNHQEQKTPPPQWHQQNQQQNQQPHQTNSPQQRQSPKKLPTVSPNQKKETLEKPGWPKSPRDANPWRTMDLSNNTLSATHLSNIIQHQPETLLLDWTNVAKKQLAWLLSRLSPLRNLSLKGCNWAGVCALNTSACPPLVSLDLDFVAGFNDSSLREILSPPSDSRPGLIDKTSRLKNLRNLSLKGCDISDISMRYIAQHLTNLESLDLSTCSRITDAGIAQITSPPATTVTTLVSLKLNGCRLLTDLSLDHLLRCQSLKNLDLRNTTQFSVQKVNEYSKSARLNNLIMDPRPEYENRRAT</sequence>
<dbReference type="Pfam" id="PF16866">
    <property type="entry name" value="PHD_4"/>
    <property type="match status" value="1"/>
</dbReference>
<keyword evidence="15" id="KW-0804">Transcription</keyword>
<dbReference type="SMART" id="SM00558">
    <property type="entry name" value="JmjC"/>
    <property type="match status" value="1"/>
</dbReference>
<evidence type="ECO:0000256" key="18">
    <source>
        <dbReference type="PROSITE-ProRule" id="PRU00509"/>
    </source>
</evidence>
<dbReference type="GO" id="GO:0005634">
    <property type="term" value="C:nucleus"/>
    <property type="evidence" value="ECO:0007669"/>
    <property type="project" value="UniProtKB-SubCell"/>
</dbReference>
<dbReference type="InterPro" id="IPR057207">
    <property type="entry name" value="FBXL15_LRR"/>
</dbReference>
<dbReference type="GO" id="GO:0140680">
    <property type="term" value="F:histone H3K36me/H3K36me2 demethylase activity"/>
    <property type="evidence" value="ECO:0007669"/>
    <property type="project" value="UniProtKB-EC"/>
</dbReference>
<evidence type="ECO:0000256" key="5">
    <source>
        <dbReference type="ARBA" id="ARBA00022614"/>
    </source>
</evidence>
<dbReference type="GO" id="GO:0008270">
    <property type="term" value="F:zinc ion binding"/>
    <property type="evidence" value="ECO:0007669"/>
    <property type="project" value="UniProtKB-KW"/>
</dbReference>
<evidence type="ECO:0000259" key="22">
    <source>
        <dbReference type="PROSITE" id="PS51184"/>
    </source>
</evidence>
<dbReference type="Gene3D" id="3.30.40.10">
    <property type="entry name" value="Zinc/RING finger domain, C3HC4 (zinc finger)"/>
    <property type="match status" value="1"/>
</dbReference>
<dbReference type="FunFam" id="2.60.120.650:FF:000005">
    <property type="entry name" value="lysine-specific demethylase 2A isoform X1"/>
    <property type="match status" value="1"/>
</dbReference>
<organism evidence="23 24">
    <name type="scientific">Trichogramma kaykai</name>
    <dbReference type="NCBI Taxonomy" id="54128"/>
    <lineage>
        <taxon>Eukaryota</taxon>
        <taxon>Metazoa</taxon>
        <taxon>Ecdysozoa</taxon>
        <taxon>Arthropoda</taxon>
        <taxon>Hexapoda</taxon>
        <taxon>Insecta</taxon>
        <taxon>Pterygota</taxon>
        <taxon>Neoptera</taxon>
        <taxon>Endopterygota</taxon>
        <taxon>Hymenoptera</taxon>
        <taxon>Apocrita</taxon>
        <taxon>Proctotrupomorpha</taxon>
        <taxon>Chalcidoidea</taxon>
        <taxon>Trichogrammatidae</taxon>
        <taxon>Trichogramma</taxon>
    </lineage>
</organism>
<evidence type="ECO:0000256" key="15">
    <source>
        <dbReference type="ARBA" id="ARBA00023163"/>
    </source>
</evidence>
<evidence type="ECO:0000256" key="10">
    <source>
        <dbReference type="ARBA" id="ARBA00022964"/>
    </source>
</evidence>
<dbReference type="InterPro" id="IPR003347">
    <property type="entry name" value="JmjC_dom"/>
</dbReference>
<dbReference type="PROSITE" id="PS50016">
    <property type="entry name" value="ZF_PHD_2"/>
    <property type="match status" value="1"/>
</dbReference>
<keyword evidence="13" id="KW-0805">Transcription regulation</keyword>
<comment type="subcellular location">
    <subcellularLocation>
        <location evidence="2">Nucleus</location>
    </subcellularLocation>
</comment>
<dbReference type="PROSITE" id="PS01359">
    <property type="entry name" value="ZF_PHD_1"/>
    <property type="match status" value="1"/>
</dbReference>
<evidence type="ECO:0000256" key="14">
    <source>
        <dbReference type="ARBA" id="ARBA00023125"/>
    </source>
</evidence>
<evidence type="ECO:0000256" key="6">
    <source>
        <dbReference type="ARBA" id="ARBA00022723"/>
    </source>
</evidence>
<dbReference type="CDD" id="cd15555">
    <property type="entry name" value="PHD_KDM2A_2B"/>
    <property type="match status" value="1"/>
</dbReference>
<dbReference type="SMART" id="SM00367">
    <property type="entry name" value="LRR_CC"/>
    <property type="match status" value="5"/>
</dbReference>
<feature type="region of interest" description="Disordered" evidence="19">
    <location>
        <begin position="677"/>
        <end position="761"/>
    </location>
</feature>
<feature type="region of interest" description="Disordered" evidence="19">
    <location>
        <begin position="1"/>
        <end position="22"/>
    </location>
</feature>
<accession>A0ABD2W5F2</accession>
<evidence type="ECO:0000259" key="20">
    <source>
        <dbReference type="PROSITE" id="PS50016"/>
    </source>
</evidence>
<evidence type="ECO:0000256" key="2">
    <source>
        <dbReference type="ARBA" id="ARBA00004123"/>
    </source>
</evidence>
<comment type="catalytic activity">
    <reaction evidence="17">
        <text>N(6),N(6)-dimethyl-L-lysyl(36)-[histone H3] + 2 2-oxoglutarate + 2 O2 = L-lysyl(36)-[histone H3] + 2 formaldehyde + 2 succinate + 2 CO2</text>
        <dbReference type="Rhea" id="RHEA:42032"/>
        <dbReference type="Rhea" id="RHEA-COMP:9785"/>
        <dbReference type="Rhea" id="RHEA-COMP:9787"/>
        <dbReference type="ChEBI" id="CHEBI:15379"/>
        <dbReference type="ChEBI" id="CHEBI:16526"/>
        <dbReference type="ChEBI" id="CHEBI:16810"/>
        <dbReference type="ChEBI" id="CHEBI:16842"/>
        <dbReference type="ChEBI" id="CHEBI:29969"/>
        <dbReference type="ChEBI" id="CHEBI:30031"/>
        <dbReference type="ChEBI" id="CHEBI:61976"/>
        <dbReference type="EC" id="1.14.11.27"/>
    </reaction>
</comment>
<dbReference type="Pfam" id="PF02008">
    <property type="entry name" value="zf-CXXC"/>
    <property type="match status" value="1"/>
</dbReference>
<evidence type="ECO:0000259" key="21">
    <source>
        <dbReference type="PROSITE" id="PS51058"/>
    </source>
</evidence>
<feature type="region of interest" description="Disordered" evidence="19">
    <location>
        <begin position="459"/>
        <end position="483"/>
    </location>
</feature>
<keyword evidence="7 18" id="KW-0863">Zinc-finger</keyword>
<dbReference type="SUPFAM" id="SSF57903">
    <property type="entry name" value="FYVE/PHD zinc finger"/>
    <property type="match status" value="1"/>
</dbReference>
<dbReference type="Gene3D" id="2.60.120.650">
    <property type="entry name" value="Cupin"/>
    <property type="match status" value="1"/>
</dbReference>
<keyword evidence="12" id="KW-0408">Iron</keyword>
<evidence type="ECO:0000256" key="19">
    <source>
        <dbReference type="SAM" id="MobiDB-lite"/>
    </source>
</evidence>
<dbReference type="InterPro" id="IPR032675">
    <property type="entry name" value="LRR_dom_sf"/>
</dbReference>
<dbReference type="Proteomes" id="UP001627154">
    <property type="component" value="Unassembled WGS sequence"/>
</dbReference>
<feature type="compositionally biased region" description="Low complexity" evidence="19">
    <location>
        <begin position="623"/>
        <end position="641"/>
    </location>
</feature>
<keyword evidence="9" id="KW-0156">Chromatin regulator</keyword>
<dbReference type="Pfam" id="PF17811">
    <property type="entry name" value="JHD"/>
    <property type="match status" value="1"/>
</dbReference>
<dbReference type="PROSITE" id="PS51058">
    <property type="entry name" value="ZF_CXXC"/>
    <property type="match status" value="1"/>
</dbReference>
<keyword evidence="14" id="KW-0238">DNA-binding</keyword>
<comment type="similarity">
    <text evidence="3">Belongs to the JHDM1 histone demethylase family.</text>
</comment>
<dbReference type="Pfam" id="PF02373">
    <property type="entry name" value="JmjC"/>
    <property type="match status" value="1"/>
</dbReference>
<evidence type="ECO:0000313" key="24">
    <source>
        <dbReference type="Proteomes" id="UP001627154"/>
    </source>
</evidence>
<dbReference type="InterPro" id="IPR041070">
    <property type="entry name" value="JHD"/>
</dbReference>
<reference evidence="23 24" key="1">
    <citation type="journal article" date="2024" name="bioRxiv">
        <title>A reference genome for Trichogramma kaykai: A tiny desert-dwelling parasitoid wasp with competing sex-ratio distorters.</title>
        <authorList>
            <person name="Culotta J."/>
            <person name="Lindsey A.R."/>
        </authorList>
    </citation>
    <scope>NUCLEOTIDE SEQUENCE [LARGE SCALE GENOMIC DNA]</scope>
    <source>
        <strain evidence="23 24">KSX58</strain>
    </source>
</reference>
<feature type="domain" description="PHD-type" evidence="20">
    <location>
        <begin position="535"/>
        <end position="605"/>
    </location>
</feature>
<dbReference type="EMBL" id="JBJJXI010000136">
    <property type="protein sequence ID" value="KAL3387747.1"/>
    <property type="molecule type" value="Genomic_DNA"/>
</dbReference>
<comment type="cofactor">
    <cofactor evidence="1">
        <name>Fe(2+)</name>
        <dbReference type="ChEBI" id="CHEBI:29033"/>
    </cofactor>
</comment>
<keyword evidence="6" id="KW-0479">Metal-binding</keyword>
<protein>
    <recommendedName>
        <fullName evidence="4">[histone H3]-dimethyl-L-lysine(36) demethylase</fullName>
        <ecNumber evidence="4">1.14.11.27</ecNumber>
    </recommendedName>
</protein>
<gene>
    <name evidence="23" type="ORF">TKK_016857</name>
</gene>
<evidence type="ECO:0000256" key="3">
    <source>
        <dbReference type="ARBA" id="ARBA00008037"/>
    </source>
</evidence>
<dbReference type="EC" id="1.14.11.27" evidence="4"/>
<dbReference type="CDD" id="cd21783">
    <property type="entry name" value="CTD_Jhd1-like"/>
    <property type="match status" value="1"/>
</dbReference>
<comment type="caution">
    <text evidence="23">The sequence shown here is derived from an EMBL/GenBank/DDBJ whole genome shotgun (WGS) entry which is preliminary data.</text>
</comment>
<feature type="domain" description="JmjC" evidence="22">
    <location>
        <begin position="165"/>
        <end position="333"/>
    </location>
</feature>
<dbReference type="PANTHER" id="PTHR23123">
    <property type="entry name" value="PHD/F-BOX CONTAINING PROTEIN"/>
    <property type="match status" value="1"/>
</dbReference>
<keyword evidence="5" id="KW-0433">Leucine-rich repeat</keyword>
<keyword evidence="11" id="KW-0560">Oxidoreductase</keyword>
<dbReference type="InterPro" id="IPR019786">
    <property type="entry name" value="Zinc_finger_PHD-type_CS"/>
</dbReference>
<proteinExistence type="inferred from homology"/>
<evidence type="ECO:0000313" key="23">
    <source>
        <dbReference type="EMBL" id="KAL3387747.1"/>
    </source>
</evidence>
<evidence type="ECO:0000256" key="13">
    <source>
        <dbReference type="ARBA" id="ARBA00023015"/>
    </source>
</evidence>
<evidence type="ECO:0000256" key="4">
    <source>
        <dbReference type="ARBA" id="ARBA00013246"/>
    </source>
</evidence>
<dbReference type="InterPro" id="IPR050690">
    <property type="entry name" value="JHDM1_Histone_Demethylase"/>
</dbReference>
<dbReference type="Gene3D" id="3.80.10.10">
    <property type="entry name" value="Ribonuclease Inhibitor"/>
    <property type="match status" value="1"/>
</dbReference>
<dbReference type="SUPFAM" id="SSF51197">
    <property type="entry name" value="Clavaminate synthase-like"/>
    <property type="match status" value="1"/>
</dbReference>
<feature type="compositionally biased region" description="Polar residues" evidence="19">
    <location>
        <begin position="10"/>
        <end position="22"/>
    </location>
</feature>
<keyword evidence="16" id="KW-0539">Nucleus</keyword>
<evidence type="ECO:0000256" key="1">
    <source>
        <dbReference type="ARBA" id="ARBA00001954"/>
    </source>
</evidence>
<evidence type="ECO:0000256" key="9">
    <source>
        <dbReference type="ARBA" id="ARBA00022853"/>
    </source>
</evidence>
<feature type="compositionally biased region" description="Basic and acidic residues" evidence="19">
    <location>
        <begin position="648"/>
        <end position="659"/>
    </location>
</feature>
<feature type="region of interest" description="Disordered" evidence="19">
    <location>
        <begin position="610"/>
        <end position="659"/>
    </location>
</feature>
<evidence type="ECO:0000256" key="11">
    <source>
        <dbReference type="ARBA" id="ARBA00023002"/>
    </source>
</evidence>
<dbReference type="AlphaFoldDB" id="A0ABD2W5F2"/>
<dbReference type="SUPFAM" id="SSF52047">
    <property type="entry name" value="RNI-like"/>
    <property type="match status" value="1"/>
</dbReference>
<keyword evidence="8" id="KW-0862">Zinc</keyword>
<dbReference type="GO" id="GO:0003677">
    <property type="term" value="F:DNA binding"/>
    <property type="evidence" value="ECO:0007669"/>
    <property type="project" value="UniProtKB-KW"/>
</dbReference>
<dbReference type="PROSITE" id="PS51184">
    <property type="entry name" value="JMJC"/>
    <property type="match status" value="1"/>
</dbReference>
<keyword evidence="24" id="KW-1185">Reference proteome</keyword>